<dbReference type="AlphaFoldDB" id="A0A833WGQ1"/>
<sequence length="531" mass="55949">MSSPDDEVSVSGAGFGSECGEQTCGLEAGSTAPRGPGPGPEPGAPRSGEGEGGNGFPDPEGFESEREVLEAGGPVLRGRERRPGSLADDQGDALQLADESVAAILQQLANLNMLGTRRYLSQESYAVSEVSALRDLEARPRSRGGAVKRCGEAAQAEAGPLRVGGPKAGRVWGNPKKGTKSRLNVAVDRQWAPSESTARLLSDPESSDEFSKIELMRVSIYPKDGGQAKLNSPEDPGNTPRRSNVQGRENLLNVPDTCLSSAPRGLISVVGRQGRQGDAEQEDISPPKKMQSVLWGKGGSLSSYPGLAVASATAAATTGSRQRPTPRRKGVQEKKSLGGVSKPAMGRIFPSWGQRISASPLEPATFPPISGIPLLGRSKKYALVPSGAEESKHTGAGKKPVARRARESVAAMAVSGEDNDPNRDPFPKGQLTTDRPWPSSPWVHHGEPSSTSLNIRGTQYSGNSETVAMNKGEVMPRGPGPSGDREPTDHPPRPKRQQQPHGRQGCPRVMLLLAPGNAHPNPMVGSESKCN</sequence>
<dbReference type="PANTHER" id="PTHR31866:SF1">
    <property type="entry name" value="GENE 4779-RELATED"/>
    <property type="match status" value="1"/>
</dbReference>
<feature type="compositionally biased region" description="Basic and acidic residues" evidence="1">
    <location>
        <begin position="483"/>
        <end position="492"/>
    </location>
</feature>
<feature type="region of interest" description="Disordered" evidence="1">
    <location>
        <begin position="222"/>
        <end position="257"/>
    </location>
</feature>
<dbReference type="InterPro" id="IPR027822">
    <property type="entry name" value="DUF4641"/>
</dbReference>
<feature type="region of interest" description="Disordered" evidence="1">
    <location>
        <begin position="310"/>
        <end position="346"/>
    </location>
</feature>
<dbReference type="Pfam" id="PF15483">
    <property type="entry name" value="DUF4641"/>
    <property type="match status" value="1"/>
</dbReference>
<feature type="region of interest" description="Disordered" evidence="1">
    <location>
        <begin position="1"/>
        <end position="91"/>
    </location>
</feature>
<feature type="region of interest" description="Disordered" evidence="1">
    <location>
        <begin position="271"/>
        <end position="296"/>
    </location>
</feature>
<proteinExistence type="predicted"/>
<evidence type="ECO:0000313" key="3">
    <source>
        <dbReference type="Proteomes" id="UP000631465"/>
    </source>
</evidence>
<feature type="region of interest" description="Disordered" evidence="1">
    <location>
        <begin position="160"/>
        <end position="179"/>
    </location>
</feature>
<keyword evidence="3" id="KW-1185">Reference proteome</keyword>
<comment type="caution">
    <text evidence="2">The sequence shown here is derived from an EMBL/GenBank/DDBJ whole genome shotgun (WGS) entry which is preliminary data.</text>
</comment>
<evidence type="ECO:0000256" key="1">
    <source>
        <dbReference type="SAM" id="MobiDB-lite"/>
    </source>
</evidence>
<protein>
    <submittedName>
        <fullName evidence="2">Uncharacterized protein</fullName>
    </submittedName>
</protein>
<feature type="region of interest" description="Disordered" evidence="1">
    <location>
        <begin position="385"/>
        <end position="531"/>
    </location>
</feature>
<gene>
    <name evidence="2" type="ORF">G4228_020070</name>
</gene>
<name>A0A833WGQ1_9CERV</name>
<dbReference type="EMBL" id="WMHW01000834">
    <property type="protein sequence ID" value="KAF4008347.1"/>
    <property type="molecule type" value="Genomic_DNA"/>
</dbReference>
<evidence type="ECO:0000313" key="2">
    <source>
        <dbReference type="EMBL" id="KAF4008347.1"/>
    </source>
</evidence>
<organism evidence="2 3">
    <name type="scientific">Cervus hanglu yarkandensis</name>
    <name type="common">Yarkand deer</name>
    <dbReference type="NCBI Taxonomy" id="84702"/>
    <lineage>
        <taxon>Eukaryota</taxon>
        <taxon>Metazoa</taxon>
        <taxon>Chordata</taxon>
        <taxon>Craniata</taxon>
        <taxon>Vertebrata</taxon>
        <taxon>Euteleostomi</taxon>
        <taxon>Mammalia</taxon>
        <taxon>Eutheria</taxon>
        <taxon>Laurasiatheria</taxon>
        <taxon>Artiodactyla</taxon>
        <taxon>Ruminantia</taxon>
        <taxon>Pecora</taxon>
        <taxon>Cervidae</taxon>
        <taxon>Cervinae</taxon>
        <taxon>Cervus</taxon>
    </lineage>
</organism>
<dbReference type="PANTHER" id="PTHR31866">
    <property type="entry name" value="GENE 4779-RELATED"/>
    <property type="match status" value="1"/>
</dbReference>
<reference evidence="2 3" key="1">
    <citation type="submission" date="2019-10" db="EMBL/GenBank/DDBJ databases">
        <title>Chromosome-level genome assembly of Tarim red deer.</title>
        <authorList>
            <person name="Ba H."/>
        </authorList>
    </citation>
    <scope>NUCLEOTIDE SEQUENCE [LARGE SCALE GENOMIC DNA]</scope>
    <source>
        <strain evidence="2">CEY-2017</strain>
        <tissue evidence="2">Blood</tissue>
    </source>
</reference>
<feature type="compositionally biased region" description="Polar residues" evidence="1">
    <location>
        <begin position="448"/>
        <end position="467"/>
    </location>
</feature>
<accession>A0A833WGQ1</accession>
<dbReference type="Proteomes" id="UP000631465">
    <property type="component" value="Unassembled WGS sequence"/>
</dbReference>